<keyword evidence="1" id="KW-1133">Transmembrane helix</keyword>
<dbReference type="RefSeq" id="WP_120368477.1">
    <property type="nucleotide sequence ID" value="NZ_RAXZ01000078.1"/>
</dbReference>
<dbReference type="InterPro" id="IPR010406">
    <property type="entry name" value="DUF1003"/>
</dbReference>
<gene>
    <name evidence="2" type="ORF">D7V64_17225</name>
</gene>
<dbReference type="AlphaFoldDB" id="A0A3A8FVM6"/>
<dbReference type="EMBL" id="RAXZ01000078">
    <property type="protein sequence ID" value="RKG47070.1"/>
    <property type="molecule type" value="Genomic_DNA"/>
</dbReference>
<evidence type="ECO:0000256" key="1">
    <source>
        <dbReference type="SAM" id="Phobius"/>
    </source>
</evidence>
<comment type="caution">
    <text evidence="2">The sequence shown here is derived from an EMBL/GenBank/DDBJ whole genome shotgun (WGS) entry which is preliminary data.</text>
</comment>
<sequence>MNAKNETFPCLVCQKKFSSHFLVPMGTVRESITQEISQDFPEWKPQDYICLSDLTRYRVQYVQSLLQSEQGEVSDLEVEVLHSMQQHELISKNVETTLEQQWTLGDRLADKIATFGGSWTFLICFTLFLIVWIAVNSIIMVKHPIDPYPFILLNLLLSCVAAMQAPIIMMSQNRQEAKDRQRSENDYQVNLKAELEIRHLHEKIDHLLLHQWDRLTKIQQVQLDLLEEMNKQRHK</sequence>
<dbReference type="PANTHER" id="PTHR41386:SF1">
    <property type="entry name" value="MEMBRANE PROTEIN"/>
    <property type="match status" value="1"/>
</dbReference>
<accession>A0A3A8FVM6</accession>
<name>A0A3A8FVM6_9GAMM</name>
<reference evidence="2 3" key="1">
    <citation type="submission" date="2018-09" db="EMBL/GenBank/DDBJ databases">
        <title>The draft genome of Acinetobacter spp. strains.</title>
        <authorList>
            <person name="Qin J."/>
            <person name="Feng Y."/>
            <person name="Zong Z."/>
        </authorList>
    </citation>
    <scope>NUCLEOTIDE SEQUENCE [LARGE SCALE GENOMIC DNA]</scope>
    <source>
        <strain evidence="2 3">WCHAc060002</strain>
    </source>
</reference>
<keyword evidence="1" id="KW-0812">Transmembrane</keyword>
<organism evidence="2 3">
    <name type="scientific">Acinetobacter cumulans</name>
    <dbReference type="NCBI Taxonomy" id="2136182"/>
    <lineage>
        <taxon>Bacteria</taxon>
        <taxon>Pseudomonadati</taxon>
        <taxon>Pseudomonadota</taxon>
        <taxon>Gammaproteobacteria</taxon>
        <taxon>Moraxellales</taxon>
        <taxon>Moraxellaceae</taxon>
        <taxon>Acinetobacter</taxon>
    </lineage>
</organism>
<dbReference type="Pfam" id="PF06210">
    <property type="entry name" value="DUF1003"/>
    <property type="match status" value="1"/>
</dbReference>
<evidence type="ECO:0000313" key="2">
    <source>
        <dbReference type="EMBL" id="RKG47070.1"/>
    </source>
</evidence>
<dbReference type="Proteomes" id="UP000281084">
    <property type="component" value="Unassembled WGS sequence"/>
</dbReference>
<evidence type="ECO:0000313" key="3">
    <source>
        <dbReference type="Proteomes" id="UP000281084"/>
    </source>
</evidence>
<feature type="transmembrane region" description="Helical" evidence="1">
    <location>
        <begin position="147"/>
        <end position="170"/>
    </location>
</feature>
<keyword evidence="1" id="KW-0472">Membrane</keyword>
<feature type="transmembrane region" description="Helical" evidence="1">
    <location>
        <begin position="112"/>
        <end position="135"/>
    </location>
</feature>
<proteinExistence type="predicted"/>
<dbReference type="PANTHER" id="PTHR41386">
    <property type="entry name" value="INTEGRAL MEMBRANE PROTEIN-RELATED"/>
    <property type="match status" value="1"/>
</dbReference>
<protein>
    <submittedName>
        <fullName evidence="2">DUF1003 domain-containing protein</fullName>
    </submittedName>
</protein>